<dbReference type="PANTHER" id="PTHR21749:SF3">
    <property type="entry name" value="ACTIVIN_RECP DOMAIN-CONTAINING PROTEIN"/>
    <property type="match status" value="1"/>
</dbReference>
<organism evidence="2 3">
    <name type="scientific">Cylicocyclus nassatus</name>
    <name type="common">Nematode worm</name>
    <dbReference type="NCBI Taxonomy" id="53992"/>
    <lineage>
        <taxon>Eukaryota</taxon>
        <taxon>Metazoa</taxon>
        <taxon>Ecdysozoa</taxon>
        <taxon>Nematoda</taxon>
        <taxon>Chromadorea</taxon>
        <taxon>Rhabditida</taxon>
        <taxon>Rhabditina</taxon>
        <taxon>Rhabditomorpha</taxon>
        <taxon>Strongyloidea</taxon>
        <taxon>Strongylidae</taxon>
        <taxon>Cylicocyclus</taxon>
    </lineage>
</organism>
<comment type="caution">
    <text evidence="2">The sequence shown here is derived from an EMBL/GenBank/DDBJ whole genome shotgun (WGS) entry which is preliminary data.</text>
</comment>
<dbReference type="PANTHER" id="PTHR21749">
    <property type="entry name" value="PRION-LIKE- Q/N-RICH -DOMAIN-BEARING PROTEIN PROTEIN 24"/>
    <property type="match status" value="1"/>
</dbReference>
<dbReference type="EMBL" id="CATQJL010000112">
    <property type="protein sequence ID" value="CAJ0593962.1"/>
    <property type="molecule type" value="Genomic_DNA"/>
</dbReference>
<proteinExistence type="predicted"/>
<keyword evidence="1" id="KW-0732">Signal</keyword>
<evidence type="ECO:0000313" key="2">
    <source>
        <dbReference type="EMBL" id="CAJ0593962.1"/>
    </source>
</evidence>
<sequence>MCCAHSHSLWITKPMRVLLILISLFITVSTLECHVGWSILPGSNIGEETKTCGKNSDYCYNATAQIYVFANFQKAGCNTLICQYVMDRCVEYTLLGIPMRMCCCKNENYCNRGPMLGFQGVQATTYPVTYKDEDLPPVTETL</sequence>
<dbReference type="Proteomes" id="UP001176961">
    <property type="component" value="Unassembled WGS sequence"/>
</dbReference>
<gene>
    <name evidence="2" type="ORF">CYNAS_LOCUS5945</name>
</gene>
<dbReference type="AlphaFoldDB" id="A0AA36M0W7"/>
<feature type="chain" id="PRO_5041434309" evidence="1">
    <location>
        <begin position="31"/>
        <end position="142"/>
    </location>
</feature>
<name>A0AA36M0W7_CYLNA</name>
<evidence type="ECO:0000313" key="3">
    <source>
        <dbReference type="Proteomes" id="UP001176961"/>
    </source>
</evidence>
<accession>A0AA36M0W7</accession>
<keyword evidence="3" id="KW-1185">Reference proteome</keyword>
<feature type="signal peptide" evidence="1">
    <location>
        <begin position="1"/>
        <end position="30"/>
    </location>
</feature>
<protein>
    <submittedName>
        <fullName evidence="2">Uncharacterized protein</fullName>
    </submittedName>
</protein>
<reference evidence="2" key="1">
    <citation type="submission" date="2023-07" db="EMBL/GenBank/DDBJ databases">
        <authorList>
            <consortium name="CYATHOMIX"/>
        </authorList>
    </citation>
    <scope>NUCLEOTIDE SEQUENCE</scope>
    <source>
        <strain evidence="2">N/A</strain>
    </source>
</reference>
<evidence type="ECO:0000256" key="1">
    <source>
        <dbReference type="SAM" id="SignalP"/>
    </source>
</evidence>